<evidence type="ECO:0000259" key="9">
    <source>
        <dbReference type="Pfam" id="PF12832"/>
    </source>
</evidence>
<accession>A0A6L5YTE3</accession>
<comment type="subcellular location">
    <subcellularLocation>
        <location evidence="1">Cell inner membrane</location>
        <topology evidence="1">Multi-pass membrane protein</topology>
    </subcellularLocation>
</comment>
<protein>
    <submittedName>
        <fullName evidence="10">MFS transporter</fullName>
    </submittedName>
</protein>
<evidence type="ECO:0000313" key="11">
    <source>
        <dbReference type="Proteomes" id="UP000474024"/>
    </source>
</evidence>
<dbReference type="GO" id="GO:0030395">
    <property type="term" value="F:lactose binding"/>
    <property type="evidence" value="ECO:0007669"/>
    <property type="project" value="TreeGrafter"/>
</dbReference>
<evidence type="ECO:0000256" key="4">
    <source>
        <dbReference type="ARBA" id="ARBA00022519"/>
    </source>
</evidence>
<evidence type="ECO:0000256" key="1">
    <source>
        <dbReference type="ARBA" id="ARBA00004429"/>
    </source>
</evidence>
<dbReference type="GO" id="GO:0015528">
    <property type="term" value="F:lactose:proton symporter activity"/>
    <property type="evidence" value="ECO:0007669"/>
    <property type="project" value="TreeGrafter"/>
</dbReference>
<feature type="transmembrane region" description="Helical" evidence="8">
    <location>
        <begin position="12"/>
        <end position="30"/>
    </location>
</feature>
<comment type="caution">
    <text evidence="10">The sequence shown here is derived from an EMBL/GenBank/DDBJ whole genome shotgun (WGS) entry which is preliminary data.</text>
</comment>
<dbReference type="InterPro" id="IPR024989">
    <property type="entry name" value="MFS_assoc_dom"/>
</dbReference>
<keyword evidence="4" id="KW-0997">Cell inner membrane</keyword>
<feature type="transmembrane region" description="Helical" evidence="8">
    <location>
        <begin position="321"/>
        <end position="341"/>
    </location>
</feature>
<keyword evidence="3" id="KW-1003">Cell membrane</keyword>
<keyword evidence="11" id="KW-1185">Reference proteome</keyword>
<proteinExistence type="predicted"/>
<sequence>MKHSAKELNVRYFWLQVLFWGAAVVHYAYMTQILQSKGFTEVEIGVLNSVKLLVGVVFQVWIGAFADRTRYTIPLKYLIAVLSAGAGILTVALYMAGHNFILMLVLSMGFGITFTTLQPLIDSLSMLYCNHGVDVNYAKGRMGGSISWALLCVLAGLYCDWFGLKTFPLCGLFLVLLLAVMACFMPWESIRKQNLVSEKRKKARADQKITSQQEMTMNQTITPHTVGYLLTHYPAFTAFLIGSTVMFMGYNFGTTFLIDIFTGLGGSNTHYGISEFVMAISEVPSAVIILKLRRKIPIQWMMVCCAFFMTLKNLIPTYADNIAVVIAAQTCEMLGLGLYYAGSIFFIEENLPKADIVKGTTLVSVATVGIGEGIAAFFCGIIRRQIGLYGLMKTGTLANALSIIIFIWMCTLKNKEPWKPD</sequence>
<feature type="transmembrane region" description="Helical" evidence="8">
    <location>
        <begin position="77"/>
        <end position="95"/>
    </location>
</feature>
<evidence type="ECO:0000256" key="6">
    <source>
        <dbReference type="ARBA" id="ARBA00022989"/>
    </source>
</evidence>
<organism evidence="10 11">
    <name type="scientific">Roseburia porci</name>
    <dbReference type="NCBI Taxonomy" id="2605790"/>
    <lineage>
        <taxon>Bacteria</taxon>
        <taxon>Bacillati</taxon>
        <taxon>Bacillota</taxon>
        <taxon>Clostridia</taxon>
        <taxon>Lachnospirales</taxon>
        <taxon>Lachnospiraceae</taxon>
        <taxon>Roseburia</taxon>
    </lineage>
</organism>
<dbReference type="EMBL" id="VUNI01000015">
    <property type="protein sequence ID" value="MST75246.1"/>
    <property type="molecule type" value="Genomic_DNA"/>
</dbReference>
<gene>
    <name evidence="10" type="ORF">FYJ75_09450</name>
</gene>
<feature type="transmembrane region" description="Helical" evidence="8">
    <location>
        <begin position="42"/>
        <end position="65"/>
    </location>
</feature>
<feature type="transmembrane region" description="Helical" evidence="8">
    <location>
        <begin position="395"/>
        <end position="412"/>
    </location>
</feature>
<keyword evidence="7 8" id="KW-0472">Membrane</keyword>
<keyword evidence="5 8" id="KW-0812">Transmembrane</keyword>
<feature type="transmembrane region" description="Helical" evidence="8">
    <location>
        <begin position="362"/>
        <end position="383"/>
    </location>
</feature>
<name>A0A6L5YTE3_9FIRM</name>
<evidence type="ECO:0000256" key="3">
    <source>
        <dbReference type="ARBA" id="ARBA00022475"/>
    </source>
</evidence>
<feature type="transmembrane region" description="Helical" evidence="8">
    <location>
        <begin position="297"/>
        <end position="315"/>
    </location>
</feature>
<dbReference type="AlphaFoldDB" id="A0A6L5YTE3"/>
<dbReference type="GO" id="GO:0005886">
    <property type="term" value="C:plasma membrane"/>
    <property type="evidence" value="ECO:0007669"/>
    <property type="project" value="UniProtKB-SubCell"/>
</dbReference>
<dbReference type="Gene3D" id="1.20.1250.20">
    <property type="entry name" value="MFS general substrate transporter like domains"/>
    <property type="match status" value="2"/>
</dbReference>
<dbReference type="InterPro" id="IPR036259">
    <property type="entry name" value="MFS_trans_sf"/>
</dbReference>
<evidence type="ECO:0000256" key="5">
    <source>
        <dbReference type="ARBA" id="ARBA00022692"/>
    </source>
</evidence>
<evidence type="ECO:0000256" key="7">
    <source>
        <dbReference type="ARBA" id="ARBA00023136"/>
    </source>
</evidence>
<feature type="domain" description="Major facilitator superfamily associated" evidence="9">
    <location>
        <begin position="18"/>
        <end position="383"/>
    </location>
</feature>
<dbReference type="Pfam" id="PF12832">
    <property type="entry name" value="MFS_1_like"/>
    <property type="match status" value="1"/>
</dbReference>
<feature type="transmembrane region" description="Helical" evidence="8">
    <location>
        <begin position="142"/>
        <end position="163"/>
    </location>
</feature>
<evidence type="ECO:0000256" key="8">
    <source>
        <dbReference type="SAM" id="Phobius"/>
    </source>
</evidence>
<dbReference type="RefSeq" id="WP_154430209.1">
    <property type="nucleotide sequence ID" value="NZ_VUNI01000015.1"/>
</dbReference>
<dbReference type="Proteomes" id="UP000474024">
    <property type="component" value="Unassembled WGS sequence"/>
</dbReference>
<feature type="transmembrane region" description="Helical" evidence="8">
    <location>
        <begin position="169"/>
        <end position="187"/>
    </location>
</feature>
<dbReference type="SUPFAM" id="SSF103473">
    <property type="entry name" value="MFS general substrate transporter"/>
    <property type="match status" value="1"/>
</dbReference>
<dbReference type="PANTHER" id="PTHR23522:SF10">
    <property type="entry name" value="3-PHENYLPROPIONIC ACID TRANSPORTER-RELATED"/>
    <property type="match status" value="1"/>
</dbReference>
<dbReference type="PANTHER" id="PTHR23522">
    <property type="entry name" value="BLL5896 PROTEIN"/>
    <property type="match status" value="1"/>
</dbReference>
<keyword evidence="2" id="KW-0813">Transport</keyword>
<reference evidence="10 11" key="1">
    <citation type="submission" date="2019-08" db="EMBL/GenBank/DDBJ databases">
        <title>In-depth cultivation of the pig gut microbiome towards novel bacterial diversity and tailored functional studies.</title>
        <authorList>
            <person name="Wylensek D."/>
            <person name="Hitch T.C.A."/>
            <person name="Clavel T."/>
        </authorList>
    </citation>
    <scope>NUCLEOTIDE SEQUENCE [LARGE SCALE GENOMIC DNA]</scope>
    <source>
        <strain evidence="10 11">MUC/MUC-530-WT-4D</strain>
    </source>
</reference>
<keyword evidence="6 8" id="KW-1133">Transmembrane helix</keyword>
<evidence type="ECO:0000256" key="2">
    <source>
        <dbReference type="ARBA" id="ARBA00022448"/>
    </source>
</evidence>
<evidence type="ECO:0000313" key="10">
    <source>
        <dbReference type="EMBL" id="MST75246.1"/>
    </source>
</evidence>
<feature type="transmembrane region" description="Helical" evidence="8">
    <location>
        <begin position="101"/>
        <end position="121"/>
    </location>
</feature>
<feature type="transmembrane region" description="Helical" evidence="8">
    <location>
        <begin position="226"/>
        <end position="250"/>
    </location>
</feature>